<evidence type="ECO:0000259" key="1">
    <source>
        <dbReference type="PROSITE" id="PS51186"/>
    </source>
</evidence>
<dbReference type="EMBL" id="JACSQO010000001">
    <property type="protein sequence ID" value="MBD7942583.1"/>
    <property type="molecule type" value="Genomic_DNA"/>
</dbReference>
<protein>
    <submittedName>
        <fullName evidence="2">GNAT family N-acetyltransferase</fullName>
    </submittedName>
</protein>
<proteinExistence type="predicted"/>
<reference evidence="2 3" key="1">
    <citation type="submission" date="2020-08" db="EMBL/GenBank/DDBJ databases">
        <title>A Genomic Blueprint of the Chicken Gut Microbiome.</title>
        <authorList>
            <person name="Gilroy R."/>
            <person name="Ravi A."/>
            <person name="Getino M."/>
            <person name="Pursley I."/>
            <person name="Horton D.L."/>
            <person name="Alikhan N.-F."/>
            <person name="Baker D."/>
            <person name="Gharbi K."/>
            <person name="Hall N."/>
            <person name="Watson M."/>
            <person name="Adriaenssens E.M."/>
            <person name="Foster-Nyarko E."/>
            <person name="Jarju S."/>
            <person name="Secka A."/>
            <person name="Antonio M."/>
            <person name="Oren A."/>
            <person name="Chaudhuri R."/>
            <person name="La Ragione R.M."/>
            <person name="Hildebrand F."/>
            <person name="Pallen M.J."/>
        </authorList>
    </citation>
    <scope>NUCLEOTIDE SEQUENCE [LARGE SCALE GENOMIC DNA]</scope>
    <source>
        <strain evidence="2 3">Sa2BUA9</strain>
    </source>
</reference>
<accession>A0ABR8R495</accession>
<gene>
    <name evidence="2" type="ORF">H9650_00530</name>
</gene>
<dbReference type="PROSITE" id="PS51186">
    <property type="entry name" value="GNAT"/>
    <property type="match status" value="1"/>
</dbReference>
<feature type="domain" description="N-acetyltransferase" evidence="1">
    <location>
        <begin position="117"/>
        <end position="256"/>
    </location>
</feature>
<evidence type="ECO:0000313" key="2">
    <source>
        <dbReference type="EMBL" id="MBD7942583.1"/>
    </source>
</evidence>
<dbReference type="RefSeq" id="WP_144538168.1">
    <property type="nucleotide sequence ID" value="NZ_JACSQO010000001.1"/>
</dbReference>
<comment type="caution">
    <text evidence="2">The sequence shown here is derived from an EMBL/GenBank/DDBJ whole genome shotgun (WGS) entry which is preliminary data.</text>
</comment>
<organism evidence="2 3">
    <name type="scientific">Psychrobacillus faecigallinarum</name>
    <dbReference type="NCBI Taxonomy" id="2762235"/>
    <lineage>
        <taxon>Bacteria</taxon>
        <taxon>Bacillati</taxon>
        <taxon>Bacillota</taxon>
        <taxon>Bacilli</taxon>
        <taxon>Bacillales</taxon>
        <taxon>Bacillaceae</taxon>
        <taxon>Psychrobacillus</taxon>
    </lineage>
</organism>
<sequence length="260" mass="30306">MTMQNIHALDISYCETFSRKIDKPWGILFYNENQPNYYDANHARIMNACEDPQKVVEETTIFYQSKNIVPRFYIYDLVNQQNLLSELKLRNFKYEEMISPVQLWNNRDINIPPNPMVTIEIVTDENYQEALEIEGSIKEFGGIEVMEKVFEEQFNHPAFTHYLLRYDGMACSTACIFEDGNQARMESVATLEAFRGKGLIGQIIDYIQQETKKKGIEMLWVLPINEAIEKVYQKYGFETVEKYISGHAFLSGKSIKEIQG</sequence>
<dbReference type="CDD" id="cd04301">
    <property type="entry name" value="NAT_SF"/>
    <property type="match status" value="1"/>
</dbReference>
<evidence type="ECO:0000313" key="3">
    <source>
        <dbReference type="Proteomes" id="UP000640786"/>
    </source>
</evidence>
<keyword evidence="3" id="KW-1185">Reference proteome</keyword>
<dbReference type="Pfam" id="PF00583">
    <property type="entry name" value="Acetyltransf_1"/>
    <property type="match status" value="1"/>
</dbReference>
<name>A0ABR8R495_9BACI</name>
<dbReference type="Gene3D" id="3.40.630.30">
    <property type="match status" value="1"/>
</dbReference>
<dbReference type="Proteomes" id="UP000640786">
    <property type="component" value="Unassembled WGS sequence"/>
</dbReference>
<dbReference type="SUPFAM" id="SSF55729">
    <property type="entry name" value="Acyl-CoA N-acyltransferases (Nat)"/>
    <property type="match status" value="1"/>
</dbReference>
<dbReference type="InterPro" id="IPR000182">
    <property type="entry name" value="GNAT_dom"/>
</dbReference>
<dbReference type="InterPro" id="IPR016181">
    <property type="entry name" value="Acyl_CoA_acyltransferase"/>
</dbReference>